<evidence type="ECO:0000256" key="4">
    <source>
        <dbReference type="ARBA" id="ARBA00022840"/>
    </source>
</evidence>
<dbReference type="Proteomes" id="UP000078046">
    <property type="component" value="Unassembled WGS sequence"/>
</dbReference>
<dbReference type="Gene3D" id="3.30.1490.20">
    <property type="entry name" value="ATP-grasp fold, A domain"/>
    <property type="match status" value="1"/>
</dbReference>
<evidence type="ECO:0000259" key="9">
    <source>
        <dbReference type="PROSITE" id="PS50979"/>
    </source>
</evidence>
<evidence type="ECO:0000256" key="1">
    <source>
        <dbReference type="ARBA" id="ARBA00022598"/>
    </source>
</evidence>
<evidence type="ECO:0000313" key="10">
    <source>
        <dbReference type="EMBL" id="OAF70825.1"/>
    </source>
</evidence>
<evidence type="ECO:0000313" key="11">
    <source>
        <dbReference type="Proteomes" id="UP000078046"/>
    </source>
</evidence>
<sequence length="451" mass="51369">MLNFLKKYKLTHVRFKSIYWNDRSHPNDKKFSKILIANRGEIAVRIIETCKRINVKTLCIYSEADYQAKHVAMADESVMVGPASVNQSYLDTEKIINIAVEHNCEAVHPGYGFLSENTEFCKELDHNNIKFIGPSHRAIKAMGDKIESKRIAKKANVNMIPGFDGEIKNEEHAVEISKEIGFPVMIKASAGGGGKGMRIAWNQEEVVSGYTLSKAEAKSSFGDDRMLIEKYIENPRHIEIQVLSDNFGNFIHLNERECSIQRRNQKIIEESPSTFLNNDLRQEMTKQAIMLAQEVSYNSAGTVEFLVDKYKKFYFLEMNTRLQVEHPITECVTGIDIVHQMMRVASDNKLLHQQSDIPLNGWALESRIYAEDPLVNFAPSIGFLTQYTEPLTDNVRCDSGVMKGSEISVYYDPMICKLITYGDNRKEALKHMHNALTNYVISGIHLLDSRE</sequence>
<evidence type="ECO:0000256" key="2">
    <source>
        <dbReference type="ARBA" id="ARBA00022723"/>
    </source>
</evidence>
<dbReference type="PANTHER" id="PTHR18866">
    <property type="entry name" value="CARBOXYLASE:PYRUVATE/ACETYL-COA/PROPIONYL-COA CARBOXYLASE"/>
    <property type="match status" value="1"/>
</dbReference>
<keyword evidence="11" id="KW-1185">Reference proteome</keyword>
<organism evidence="10 11">
    <name type="scientific">Intoshia linei</name>
    <dbReference type="NCBI Taxonomy" id="1819745"/>
    <lineage>
        <taxon>Eukaryota</taxon>
        <taxon>Metazoa</taxon>
        <taxon>Spiralia</taxon>
        <taxon>Lophotrochozoa</taxon>
        <taxon>Mesozoa</taxon>
        <taxon>Orthonectida</taxon>
        <taxon>Rhopaluridae</taxon>
        <taxon>Intoshia</taxon>
    </lineage>
</organism>
<dbReference type="PROSITE" id="PS00866">
    <property type="entry name" value="CPSASE_1"/>
    <property type="match status" value="1"/>
</dbReference>
<dbReference type="GO" id="GO:0005524">
    <property type="term" value="F:ATP binding"/>
    <property type="evidence" value="ECO:0007669"/>
    <property type="project" value="UniProtKB-UniRule"/>
</dbReference>
<dbReference type="InterPro" id="IPR050856">
    <property type="entry name" value="Biotin_carboxylase_complex"/>
</dbReference>
<proteinExistence type="predicted"/>
<feature type="domain" description="Biotin carboxylation" evidence="9">
    <location>
        <begin position="30"/>
        <end position="451"/>
    </location>
</feature>
<dbReference type="InterPro" id="IPR011764">
    <property type="entry name" value="Biotin_carboxylation_dom"/>
</dbReference>
<accession>A0A177B9A8</accession>
<dbReference type="FunFam" id="3.40.50.20:FF:000010">
    <property type="entry name" value="Propionyl-CoA carboxylase subunit alpha"/>
    <property type="match status" value="1"/>
</dbReference>
<dbReference type="GO" id="GO:0005739">
    <property type="term" value="C:mitochondrion"/>
    <property type="evidence" value="ECO:0007669"/>
    <property type="project" value="TreeGrafter"/>
</dbReference>
<dbReference type="SUPFAM" id="SSF51246">
    <property type="entry name" value="Rudiment single hybrid motif"/>
    <property type="match status" value="1"/>
</dbReference>
<comment type="caution">
    <text evidence="10">The sequence shown here is derived from an EMBL/GenBank/DDBJ whole genome shotgun (WGS) entry which is preliminary data.</text>
</comment>
<keyword evidence="5" id="KW-0460">Magnesium</keyword>
<dbReference type="PROSITE" id="PS50979">
    <property type="entry name" value="BC"/>
    <property type="match status" value="1"/>
</dbReference>
<evidence type="ECO:0000256" key="6">
    <source>
        <dbReference type="ARBA" id="ARBA00023267"/>
    </source>
</evidence>
<keyword evidence="6" id="KW-0092">Biotin</keyword>
<protein>
    <submittedName>
        <fullName evidence="10">PCCase subunit alpha</fullName>
    </submittedName>
</protein>
<reference evidence="10 11" key="1">
    <citation type="submission" date="2016-04" db="EMBL/GenBank/DDBJ databases">
        <title>The genome of Intoshia linei affirms orthonectids as highly simplified spiralians.</title>
        <authorList>
            <person name="Mikhailov K.V."/>
            <person name="Slusarev G.S."/>
            <person name="Nikitin M.A."/>
            <person name="Logacheva M.D."/>
            <person name="Penin A."/>
            <person name="Aleoshin V."/>
            <person name="Panchin Y.V."/>
        </authorList>
    </citation>
    <scope>NUCLEOTIDE SEQUENCE [LARGE SCALE GENOMIC DNA]</scope>
    <source>
        <strain evidence="10">Intl2013</strain>
        <tissue evidence="10">Whole animal</tissue>
    </source>
</reference>
<evidence type="ECO:0000259" key="8">
    <source>
        <dbReference type="PROSITE" id="PS50975"/>
    </source>
</evidence>
<dbReference type="InterPro" id="IPR005479">
    <property type="entry name" value="CPAse_ATP-bd"/>
</dbReference>
<dbReference type="Pfam" id="PF02785">
    <property type="entry name" value="Biotin_carb_C"/>
    <property type="match status" value="1"/>
</dbReference>
<feature type="domain" description="ATP-grasp" evidence="8">
    <location>
        <begin position="149"/>
        <end position="346"/>
    </location>
</feature>
<dbReference type="GO" id="GO:0004658">
    <property type="term" value="F:propionyl-CoA carboxylase activity"/>
    <property type="evidence" value="ECO:0007669"/>
    <property type="project" value="TreeGrafter"/>
</dbReference>
<dbReference type="FunFam" id="3.30.470.20:FF:000028">
    <property type="entry name" value="Methylcrotonoyl-CoA carboxylase subunit alpha, mitochondrial"/>
    <property type="match status" value="1"/>
</dbReference>
<keyword evidence="4 7" id="KW-0067">ATP-binding</keyword>
<dbReference type="SUPFAM" id="SSF52440">
    <property type="entry name" value="PreATP-grasp domain"/>
    <property type="match status" value="1"/>
</dbReference>
<dbReference type="Pfam" id="PF00289">
    <property type="entry name" value="Biotin_carb_N"/>
    <property type="match status" value="1"/>
</dbReference>
<dbReference type="AlphaFoldDB" id="A0A177B9A8"/>
<dbReference type="InterPro" id="IPR016185">
    <property type="entry name" value="PreATP-grasp_dom_sf"/>
</dbReference>
<evidence type="ECO:0000256" key="7">
    <source>
        <dbReference type="PROSITE-ProRule" id="PRU00409"/>
    </source>
</evidence>
<dbReference type="EMBL" id="LWCA01000107">
    <property type="protein sequence ID" value="OAF70825.1"/>
    <property type="molecule type" value="Genomic_DNA"/>
</dbReference>
<dbReference type="GO" id="GO:0009374">
    <property type="term" value="F:biotin binding"/>
    <property type="evidence" value="ECO:0007669"/>
    <property type="project" value="UniProtKB-ARBA"/>
</dbReference>
<dbReference type="OrthoDB" id="196847at2759"/>
<dbReference type="GO" id="GO:0046872">
    <property type="term" value="F:metal ion binding"/>
    <property type="evidence" value="ECO:0007669"/>
    <property type="project" value="UniProtKB-KW"/>
</dbReference>
<evidence type="ECO:0000256" key="3">
    <source>
        <dbReference type="ARBA" id="ARBA00022741"/>
    </source>
</evidence>
<dbReference type="Gene3D" id="3.40.50.20">
    <property type="match status" value="1"/>
</dbReference>
<evidence type="ECO:0000256" key="5">
    <source>
        <dbReference type="ARBA" id="ARBA00022842"/>
    </source>
</evidence>
<dbReference type="InterPro" id="IPR005482">
    <property type="entry name" value="Biotin_COase_C"/>
</dbReference>
<dbReference type="PROSITE" id="PS00867">
    <property type="entry name" value="CPSASE_2"/>
    <property type="match status" value="1"/>
</dbReference>
<dbReference type="Gene3D" id="3.30.470.20">
    <property type="entry name" value="ATP-grasp fold, B domain"/>
    <property type="match status" value="1"/>
</dbReference>
<dbReference type="InterPro" id="IPR011054">
    <property type="entry name" value="Rudment_hybrid_motif"/>
</dbReference>
<gene>
    <name evidence="10" type="ORF">A3Q56_01434</name>
</gene>
<dbReference type="SUPFAM" id="SSF56059">
    <property type="entry name" value="Glutathione synthetase ATP-binding domain-like"/>
    <property type="match status" value="1"/>
</dbReference>
<keyword evidence="3 7" id="KW-0547">Nucleotide-binding</keyword>
<dbReference type="PANTHER" id="PTHR18866:SF33">
    <property type="entry name" value="METHYLCROTONOYL-COA CARBOXYLASE SUBUNIT ALPHA, MITOCHONDRIAL-RELATED"/>
    <property type="match status" value="1"/>
</dbReference>
<dbReference type="PROSITE" id="PS50975">
    <property type="entry name" value="ATP_GRASP"/>
    <property type="match status" value="1"/>
</dbReference>
<dbReference type="InterPro" id="IPR013815">
    <property type="entry name" value="ATP_grasp_subdomain_1"/>
</dbReference>
<dbReference type="InterPro" id="IPR011761">
    <property type="entry name" value="ATP-grasp"/>
</dbReference>
<dbReference type="SMART" id="SM00878">
    <property type="entry name" value="Biotin_carb_C"/>
    <property type="match status" value="1"/>
</dbReference>
<name>A0A177B9A8_9BILA</name>
<keyword evidence="1" id="KW-0436">Ligase</keyword>
<dbReference type="FunFam" id="3.30.1490.20:FF:000018">
    <property type="entry name" value="Biotin carboxylase"/>
    <property type="match status" value="1"/>
</dbReference>
<dbReference type="InterPro" id="IPR005481">
    <property type="entry name" value="BC-like_N"/>
</dbReference>
<dbReference type="Pfam" id="PF02786">
    <property type="entry name" value="CPSase_L_D2"/>
    <property type="match status" value="1"/>
</dbReference>
<keyword evidence="2" id="KW-0479">Metal-binding</keyword>